<evidence type="ECO:0000313" key="5">
    <source>
        <dbReference type="Proteomes" id="UP000263094"/>
    </source>
</evidence>
<keyword evidence="2" id="KW-0812">Transmembrane</keyword>
<keyword evidence="4" id="KW-0269">Exonuclease</keyword>
<dbReference type="Proteomes" id="UP000263094">
    <property type="component" value="Unassembled WGS sequence"/>
</dbReference>
<dbReference type="GO" id="GO:0004519">
    <property type="term" value="F:endonuclease activity"/>
    <property type="evidence" value="ECO:0007669"/>
    <property type="project" value="UniProtKB-KW"/>
</dbReference>
<gene>
    <name evidence="4" type="ORF">DY218_14945</name>
</gene>
<feature type="transmembrane region" description="Helical" evidence="2">
    <location>
        <begin position="87"/>
        <end position="108"/>
    </location>
</feature>
<feature type="region of interest" description="Disordered" evidence="1">
    <location>
        <begin position="36"/>
        <end position="84"/>
    </location>
</feature>
<keyword evidence="4" id="KW-0255">Endonuclease</keyword>
<keyword evidence="2" id="KW-1133">Transmembrane helix</keyword>
<dbReference type="GO" id="GO:0004527">
    <property type="term" value="F:exonuclease activity"/>
    <property type="evidence" value="ECO:0007669"/>
    <property type="project" value="UniProtKB-KW"/>
</dbReference>
<dbReference type="EMBL" id="QUAK01000080">
    <property type="protein sequence ID" value="RFU85900.1"/>
    <property type="molecule type" value="Genomic_DNA"/>
</dbReference>
<evidence type="ECO:0000256" key="1">
    <source>
        <dbReference type="SAM" id="MobiDB-lite"/>
    </source>
</evidence>
<evidence type="ECO:0000313" key="4">
    <source>
        <dbReference type="EMBL" id="RFU85900.1"/>
    </source>
</evidence>
<dbReference type="Gene3D" id="3.60.10.10">
    <property type="entry name" value="Endonuclease/exonuclease/phosphatase"/>
    <property type="match status" value="1"/>
</dbReference>
<proteinExistence type="predicted"/>
<feature type="domain" description="Endonuclease/exonuclease/phosphatase" evidence="3">
    <location>
        <begin position="182"/>
        <end position="386"/>
    </location>
</feature>
<accession>A0A372M5K3</accession>
<dbReference type="InterPro" id="IPR036691">
    <property type="entry name" value="Endo/exonu/phosph_ase_sf"/>
</dbReference>
<evidence type="ECO:0000259" key="3">
    <source>
        <dbReference type="Pfam" id="PF03372"/>
    </source>
</evidence>
<keyword evidence="5" id="KW-1185">Reference proteome</keyword>
<feature type="transmembrane region" description="Helical" evidence="2">
    <location>
        <begin position="120"/>
        <end position="140"/>
    </location>
</feature>
<evidence type="ECO:0000256" key="2">
    <source>
        <dbReference type="SAM" id="Phobius"/>
    </source>
</evidence>
<protein>
    <submittedName>
        <fullName evidence="4">Endonuclease/exonuclease/phosphatase family protein</fullName>
    </submittedName>
</protein>
<feature type="compositionally biased region" description="Polar residues" evidence="1">
    <location>
        <begin position="57"/>
        <end position="66"/>
    </location>
</feature>
<keyword evidence="4" id="KW-0378">Hydrolase</keyword>
<comment type="caution">
    <text evidence="4">The sequence shown here is derived from an EMBL/GenBank/DDBJ whole genome shotgun (WGS) entry which is preliminary data.</text>
</comment>
<organism evidence="4 5">
    <name type="scientific">Streptomyces triticagri</name>
    <dbReference type="NCBI Taxonomy" id="2293568"/>
    <lineage>
        <taxon>Bacteria</taxon>
        <taxon>Bacillati</taxon>
        <taxon>Actinomycetota</taxon>
        <taxon>Actinomycetes</taxon>
        <taxon>Kitasatosporales</taxon>
        <taxon>Streptomycetaceae</taxon>
        <taxon>Streptomyces</taxon>
    </lineage>
</organism>
<feature type="compositionally biased region" description="Polar residues" evidence="1">
    <location>
        <begin position="73"/>
        <end position="82"/>
    </location>
</feature>
<dbReference type="AlphaFoldDB" id="A0A372M5K3"/>
<dbReference type="InterPro" id="IPR005135">
    <property type="entry name" value="Endo/exonuclease/phosphatase"/>
</dbReference>
<dbReference type="SUPFAM" id="SSF56219">
    <property type="entry name" value="DNase I-like"/>
    <property type="match status" value="1"/>
</dbReference>
<keyword evidence="2" id="KW-0472">Membrane</keyword>
<reference evidence="4 5" key="1">
    <citation type="submission" date="2018-08" db="EMBL/GenBank/DDBJ databases">
        <title>Isolation, diversity and antifungal activity of Actinobacteria from wheat.</title>
        <authorList>
            <person name="Han C."/>
        </authorList>
    </citation>
    <scope>NUCLEOTIDE SEQUENCE [LARGE SCALE GENOMIC DNA]</scope>
    <source>
        <strain evidence="4 5">NEAU-YY421</strain>
    </source>
</reference>
<keyword evidence="4" id="KW-0540">Nuclease</keyword>
<name>A0A372M5K3_9ACTN</name>
<feature type="transmembrane region" description="Helical" evidence="2">
    <location>
        <begin position="147"/>
        <end position="165"/>
    </location>
</feature>
<sequence length="402" mass="43104">MLSKNDIGHSRVRQPLRPSLVRSEFGAWTSGGRTWGRIRANPARRRKAEATLDTAENRTGSTGTQTRPPPEGTDNTPAQPQSSHRHLVTKAAAVLLLTGISGVLLTRVAGSDGFTPLPQLLAFLPWLLVPAAAVLVATALVGWRPGILWSLAVCAVTAFFTLPYGDASTGAKGPAVAELRVLTSNLEFGGATDALLRTIRFERPDLIFVQECDHRCAAALRRQLPGEGYAHLELDQAAGAEGSAIVSRFPLTRTPGVKGELAMPGAVMEVDGHYVRLQLAHPMPPTPDSVGTWRSELGRLRDWAGDHSAGPAILAGDFNATQDHAAFRGLIDAGLYDSTRLTGDSRVPSWPTSVLPPLGAQIDHVLVSRHFQAGIARFVNLGDTDHRSLIVELTLHLKPHPI</sequence>
<dbReference type="Pfam" id="PF03372">
    <property type="entry name" value="Exo_endo_phos"/>
    <property type="match status" value="1"/>
</dbReference>
<dbReference type="OrthoDB" id="2340043at2"/>